<feature type="transmembrane region" description="Helical" evidence="6">
    <location>
        <begin position="280"/>
        <end position="297"/>
    </location>
</feature>
<accession>A0ABT2LWJ8</accession>
<dbReference type="Proteomes" id="UP001320831">
    <property type="component" value="Unassembled WGS sequence"/>
</dbReference>
<feature type="transmembrane region" description="Helical" evidence="6">
    <location>
        <begin position="12"/>
        <end position="31"/>
    </location>
</feature>
<feature type="transmembrane region" description="Helical" evidence="6">
    <location>
        <begin position="129"/>
        <end position="147"/>
    </location>
</feature>
<evidence type="ECO:0000259" key="7">
    <source>
        <dbReference type="Pfam" id="PF00892"/>
    </source>
</evidence>
<comment type="similarity">
    <text evidence="2">Belongs to the EamA transporter family.</text>
</comment>
<gene>
    <name evidence="8" type="ORF">N5A92_24885</name>
</gene>
<dbReference type="PANTHER" id="PTHR32322">
    <property type="entry name" value="INNER MEMBRANE TRANSPORTER"/>
    <property type="match status" value="1"/>
</dbReference>
<feature type="transmembrane region" description="Helical" evidence="6">
    <location>
        <begin position="43"/>
        <end position="60"/>
    </location>
</feature>
<keyword evidence="9" id="KW-1185">Reference proteome</keyword>
<feature type="domain" description="EamA" evidence="7">
    <location>
        <begin position="164"/>
        <end position="293"/>
    </location>
</feature>
<feature type="transmembrane region" description="Helical" evidence="6">
    <location>
        <begin position="105"/>
        <end position="123"/>
    </location>
</feature>
<dbReference type="RefSeq" id="WP_260907121.1">
    <property type="nucleotide sequence ID" value="NZ_JAOCZP010000012.1"/>
</dbReference>
<evidence type="ECO:0000256" key="6">
    <source>
        <dbReference type="SAM" id="Phobius"/>
    </source>
</evidence>
<keyword evidence="5 6" id="KW-0472">Membrane</keyword>
<dbReference type="InterPro" id="IPR000620">
    <property type="entry name" value="EamA_dom"/>
</dbReference>
<keyword evidence="4 6" id="KW-1133">Transmembrane helix</keyword>
<evidence type="ECO:0000256" key="2">
    <source>
        <dbReference type="ARBA" id="ARBA00007362"/>
    </source>
</evidence>
<dbReference type="InterPro" id="IPR037185">
    <property type="entry name" value="EmrE-like"/>
</dbReference>
<reference evidence="8 9" key="1">
    <citation type="submission" date="2022-09" db="EMBL/GenBank/DDBJ databases">
        <title>Chelativorans salina sp. nov., a novel slightly halophilic bacterium isolated from a saline lake sediment enrichment.</title>
        <authorList>
            <person name="Gao L."/>
            <person name="Fang B.-Z."/>
            <person name="Li W.-J."/>
        </authorList>
    </citation>
    <scope>NUCLEOTIDE SEQUENCE [LARGE SCALE GENOMIC DNA]</scope>
    <source>
        <strain evidence="8 9">EGI FJ00035</strain>
    </source>
</reference>
<feature type="transmembrane region" description="Helical" evidence="6">
    <location>
        <begin position="159"/>
        <end position="176"/>
    </location>
</feature>
<proteinExistence type="inferred from homology"/>
<dbReference type="SUPFAM" id="SSF103481">
    <property type="entry name" value="Multidrug resistance efflux transporter EmrE"/>
    <property type="match status" value="1"/>
</dbReference>
<comment type="subcellular location">
    <subcellularLocation>
        <location evidence="1">Membrane</location>
        <topology evidence="1">Multi-pass membrane protein</topology>
    </subcellularLocation>
</comment>
<organism evidence="8 9">
    <name type="scientific">Chelativorans salis</name>
    <dbReference type="NCBI Taxonomy" id="2978478"/>
    <lineage>
        <taxon>Bacteria</taxon>
        <taxon>Pseudomonadati</taxon>
        <taxon>Pseudomonadota</taxon>
        <taxon>Alphaproteobacteria</taxon>
        <taxon>Hyphomicrobiales</taxon>
        <taxon>Phyllobacteriaceae</taxon>
        <taxon>Chelativorans</taxon>
    </lineage>
</organism>
<feature type="transmembrane region" description="Helical" evidence="6">
    <location>
        <begin position="188"/>
        <end position="209"/>
    </location>
</feature>
<feature type="transmembrane region" description="Helical" evidence="6">
    <location>
        <begin position="221"/>
        <end position="243"/>
    </location>
</feature>
<dbReference type="InterPro" id="IPR050638">
    <property type="entry name" value="AA-Vitamin_Transporters"/>
</dbReference>
<feature type="transmembrane region" description="Helical" evidence="6">
    <location>
        <begin position="249"/>
        <end position="268"/>
    </location>
</feature>
<evidence type="ECO:0000256" key="5">
    <source>
        <dbReference type="ARBA" id="ARBA00023136"/>
    </source>
</evidence>
<evidence type="ECO:0000256" key="4">
    <source>
        <dbReference type="ARBA" id="ARBA00022989"/>
    </source>
</evidence>
<feature type="transmembrane region" description="Helical" evidence="6">
    <location>
        <begin position="72"/>
        <end position="93"/>
    </location>
</feature>
<evidence type="ECO:0000256" key="3">
    <source>
        <dbReference type="ARBA" id="ARBA00022692"/>
    </source>
</evidence>
<comment type="caution">
    <text evidence="8">The sequence shown here is derived from an EMBL/GenBank/DDBJ whole genome shotgun (WGS) entry which is preliminary data.</text>
</comment>
<evidence type="ECO:0000256" key="1">
    <source>
        <dbReference type="ARBA" id="ARBA00004141"/>
    </source>
</evidence>
<protein>
    <submittedName>
        <fullName evidence="8">EamA family transporter</fullName>
    </submittedName>
</protein>
<dbReference type="EMBL" id="JAOCZP010000012">
    <property type="protein sequence ID" value="MCT7378252.1"/>
    <property type="molecule type" value="Genomic_DNA"/>
</dbReference>
<evidence type="ECO:0000313" key="9">
    <source>
        <dbReference type="Proteomes" id="UP001320831"/>
    </source>
</evidence>
<dbReference type="PANTHER" id="PTHR32322:SF2">
    <property type="entry name" value="EAMA DOMAIN-CONTAINING PROTEIN"/>
    <property type="match status" value="1"/>
</dbReference>
<evidence type="ECO:0000313" key="8">
    <source>
        <dbReference type="EMBL" id="MCT7378252.1"/>
    </source>
</evidence>
<name>A0ABT2LWJ8_9HYPH</name>
<keyword evidence="3 6" id="KW-0812">Transmembrane</keyword>
<feature type="domain" description="EamA" evidence="7">
    <location>
        <begin position="14"/>
        <end position="145"/>
    </location>
</feature>
<dbReference type="Pfam" id="PF00892">
    <property type="entry name" value="EamA"/>
    <property type="match status" value="2"/>
</dbReference>
<sequence length="299" mass="31313">MTSRGASTDRSRVAYILLACVSVCWAGSYILTRIATAEIPPATLATARLMVAYFVLRIWLRLTHADPPSAVPVLWAGYIQVALFGHAVPLFLIAAVSVNVPTGEMAVLVATAPLFAVALSHLFPPVMPARTTVLGLLVGALGLLAFFGEPNAKAIDADWQSRFILLGAAASYAMSGRAVAKLPVDNPVVVGSAVTMCAIAMLLPMSLIFDQPWAICPSRGAIAATMLLGTASTAVAYVIYYYLIGLGGAAFASLHHYLVPVLSALLGAACFGDIPQPRQVLSAASIVFGVYLLRGLARS</sequence>